<sequence>MADRDQEVSRDKTSELRTALPFMEEFPFSDYEITMIEKGENFISLGVSPILVNAFGENGTIDIINFYYIEDESNVSISIPRYDIEWIAQESSRVKKLDALRKTLDDALIDSNMITKVKAIKLSRKFTKSINCDNITGLDFNELLIEFTRLHETVLSSKIKLGLQKLSEASLKSTEFSERQFKAVESFLNFQIHYAKILLGIIIAAKIY</sequence>
<organism evidence="1">
    <name type="scientific">uncultured Caudovirales phage</name>
    <dbReference type="NCBI Taxonomy" id="2100421"/>
    <lineage>
        <taxon>Viruses</taxon>
        <taxon>Duplodnaviria</taxon>
        <taxon>Heunggongvirae</taxon>
        <taxon>Uroviricota</taxon>
        <taxon>Caudoviricetes</taxon>
        <taxon>Peduoviridae</taxon>
        <taxon>Maltschvirus</taxon>
        <taxon>Maltschvirus maltsch</taxon>
    </lineage>
</organism>
<reference evidence="1" key="1">
    <citation type="submission" date="2020-05" db="EMBL/GenBank/DDBJ databases">
        <authorList>
            <person name="Chiriac C."/>
            <person name="Salcher M."/>
            <person name="Ghai R."/>
            <person name="Kavagutti S V."/>
        </authorList>
    </citation>
    <scope>NUCLEOTIDE SEQUENCE</scope>
</reference>
<protein>
    <submittedName>
        <fullName evidence="1">Uncharacterized protein</fullName>
    </submittedName>
</protein>
<name>A0A6J5Q1P5_9CAUD</name>
<dbReference type="EMBL" id="LR796916">
    <property type="protein sequence ID" value="CAB4175521.1"/>
    <property type="molecule type" value="Genomic_DNA"/>
</dbReference>
<evidence type="ECO:0000313" key="2">
    <source>
        <dbReference type="EMBL" id="CAB4193827.1"/>
    </source>
</evidence>
<gene>
    <name evidence="2" type="ORF">UFOVP1247_198</name>
    <name evidence="1" type="ORF">UFOVP970_238</name>
</gene>
<proteinExistence type="predicted"/>
<accession>A0A6J5Q1P5</accession>
<dbReference type="EMBL" id="LR797195">
    <property type="protein sequence ID" value="CAB4193827.1"/>
    <property type="molecule type" value="Genomic_DNA"/>
</dbReference>
<evidence type="ECO:0000313" key="1">
    <source>
        <dbReference type="EMBL" id="CAB4175521.1"/>
    </source>
</evidence>